<dbReference type="InterPro" id="IPR051814">
    <property type="entry name" value="NAD(P)H-dep_FMN_reductase"/>
</dbReference>
<feature type="domain" description="NADPH-dependent FMN reductase-like" evidence="4">
    <location>
        <begin position="1"/>
        <end position="139"/>
    </location>
</feature>
<dbReference type="InterPro" id="IPR005025">
    <property type="entry name" value="FMN_Rdtase-like_dom"/>
</dbReference>
<evidence type="ECO:0000259" key="4">
    <source>
        <dbReference type="Pfam" id="PF03358"/>
    </source>
</evidence>
<accession>A0A7J9V0U2</accession>
<evidence type="ECO:0000256" key="2">
    <source>
        <dbReference type="ARBA" id="ARBA00022643"/>
    </source>
</evidence>
<dbReference type="SUPFAM" id="SSF52218">
    <property type="entry name" value="Flavoproteins"/>
    <property type="match status" value="1"/>
</dbReference>
<keyword evidence="3" id="KW-0560">Oxidoreductase</keyword>
<dbReference type="InterPro" id="IPR029039">
    <property type="entry name" value="Flavoprotein-like_sf"/>
</dbReference>
<dbReference type="PANTHER" id="PTHR43408">
    <property type="entry name" value="FMN REDUCTASE (NADPH)"/>
    <property type="match status" value="1"/>
</dbReference>
<evidence type="ECO:0000313" key="6">
    <source>
        <dbReference type="Proteomes" id="UP000429644"/>
    </source>
</evidence>
<organism evidence="5 6">
    <name type="scientific">Georgenia ruanii</name>
    <dbReference type="NCBI Taxonomy" id="348442"/>
    <lineage>
        <taxon>Bacteria</taxon>
        <taxon>Bacillati</taxon>
        <taxon>Actinomycetota</taxon>
        <taxon>Actinomycetes</taxon>
        <taxon>Micrococcales</taxon>
        <taxon>Bogoriellaceae</taxon>
        <taxon>Georgenia</taxon>
    </lineage>
</organism>
<dbReference type="GO" id="GO:0016491">
    <property type="term" value="F:oxidoreductase activity"/>
    <property type="evidence" value="ECO:0007669"/>
    <property type="project" value="UniProtKB-KW"/>
</dbReference>
<dbReference type="AlphaFoldDB" id="A0A7J9V0U2"/>
<gene>
    <name evidence="5" type="ORF">GB882_12975</name>
</gene>
<dbReference type="Gene3D" id="3.40.50.360">
    <property type="match status" value="1"/>
</dbReference>
<keyword evidence="1" id="KW-0285">Flavoprotein</keyword>
<dbReference type="EMBL" id="WHPD01002796">
    <property type="protein sequence ID" value="MPV89584.1"/>
    <property type="molecule type" value="Genomic_DNA"/>
</dbReference>
<dbReference type="OrthoDB" id="1643408at2"/>
<reference evidence="5 6" key="1">
    <citation type="submission" date="2019-10" db="EMBL/GenBank/DDBJ databases">
        <title>Georgenia wutianyii sp. nov. and Georgenia yuyongxinii sp. nov. isolated from plateau pika (Ochotona curzoniae) in the Qinghai-Tibet plateau of China.</title>
        <authorList>
            <person name="Tian Z."/>
        </authorList>
    </citation>
    <scope>NUCLEOTIDE SEQUENCE [LARGE SCALE GENOMIC DNA]</scope>
    <source>
        <strain evidence="5 6">JCM 15130</strain>
    </source>
</reference>
<dbReference type="Pfam" id="PF03358">
    <property type="entry name" value="FMN_red"/>
    <property type="match status" value="1"/>
</dbReference>
<proteinExistence type="predicted"/>
<comment type="caution">
    <text evidence="5">The sequence shown here is derived from an EMBL/GenBank/DDBJ whole genome shotgun (WGS) entry which is preliminary data.</text>
</comment>
<dbReference type="PANTHER" id="PTHR43408:SF1">
    <property type="entry name" value="FMN REDUCTASE (NADPH)"/>
    <property type="match status" value="1"/>
</dbReference>
<evidence type="ECO:0000313" key="5">
    <source>
        <dbReference type="EMBL" id="MPV89584.1"/>
    </source>
</evidence>
<dbReference type="Proteomes" id="UP000429644">
    <property type="component" value="Unassembled WGS sequence"/>
</dbReference>
<protein>
    <submittedName>
        <fullName evidence="5">NADPH-dependent oxidoreductase</fullName>
    </submittedName>
</protein>
<evidence type="ECO:0000256" key="1">
    <source>
        <dbReference type="ARBA" id="ARBA00022630"/>
    </source>
</evidence>
<keyword evidence="6" id="KW-1185">Reference proteome</keyword>
<name>A0A7J9V0U2_9MICO</name>
<keyword evidence="2" id="KW-0288">FMN</keyword>
<sequence length="168" mass="16959">MTVVTVSGNPRPDSRTQQLGEQVAAAVAARLGARTALVDLSALAGDLFAPATPALERALETAASAAVLVVATPTYKATYTGLLKAFLDRYGAGGLAGVAAVPVQVAGNPVHLAAADLHLRPVLTELGARVPTRPVLATETQLPEAHALVAEWIATEGPALAALTAVTA</sequence>
<evidence type="ECO:0000256" key="3">
    <source>
        <dbReference type="ARBA" id="ARBA00023002"/>
    </source>
</evidence>